<feature type="transmembrane region" description="Helical" evidence="1">
    <location>
        <begin position="20"/>
        <end position="47"/>
    </location>
</feature>
<dbReference type="EMBL" id="LHPJ01000005">
    <property type="protein sequence ID" value="KOO04126.1"/>
    <property type="molecule type" value="Genomic_DNA"/>
</dbReference>
<feature type="transmembrane region" description="Helical" evidence="1">
    <location>
        <begin position="116"/>
        <end position="133"/>
    </location>
</feature>
<dbReference type="STRING" id="693.AKJ17_04180"/>
<reference evidence="3" key="1">
    <citation type="submission" date="2015-08" db="EMBL/GenBank/DDBJ databases">
        <title>Vibrio galatheae sp. nov., a novel member of the Vibrionaceae family isolated from the Solomon Islands.</title>
        <authorList>
            <person name="Giubergia S."/>
            <person name="Machado H."/>
            <person name="Mateiu R.V."/>
            <person name="Gram L."/>
        </authorList>
    </citation>
    <scope>NUCLEOTIDE SEQUENCE [LARGE SCALE GENOMIC DNA]</scope>
    <source>
        <strain evidence="3">DSM 19584</strain>
    </source>
</reference>
<gene>
    <name evidence="2" type="ORF">AKJ17_04180</name>
</gene>
<keyword evidence="1" id="KW-1133">Transmembrane helix</keyword>
<dbReference type="AlphaFoldDB" id="A0A0M0HQ21"/>
<keyword evidence="3" id="KW-1185">Reference proteome</keyword>
<sequence length="165" mass="19024">MRFKRLKAEEFFDNHYLSIWVFLVGVAVITLIMMGGGMAVTLLAILIDQSSEHLTTDAFLALNFSFAGIMTLLLVIPNMMIVRGKPKAAEINLINIYFQFLVYALGLFLLEDEHKLFFVSFVLFPIIALWLMASTKYHTFVTYFSAIKKEPESFREYFLKKIKSD</sequence>
<keyword evidence="1" id="KW-0472">Membrane</keyword>
<accession>A0A0M0HQ21</accession>
<protein>
    <submittedName>
        <fullName evidence="2">Uncharacterized protein</fullName>
    </submittedName>
</protein>
<comment type="caution">
    <text evidence="2">The sequence shown here is derived from an EMBL/GenBank/DDBJ whole genome shotgun (WGS) entry which is preliminary data.</text>
</comment>
<evidence type="ECO:0000313" key="2">
    <source>
        <dbReference type="EMBL" id="KOO04126.1"/>
    </source>
</evidence>
<dbReference type="PATRIC" id="fig|693.5.peg.845"/>
<evidence type="ECO:0000313" key="3">
    <source>
        <dbReference type="Proteomes" id="UP000037515"/>
    </source>
</evidence>
<keyword evidence="1" id="KW-0812">Transmembrane</keyword>
<feature type="transmembrane region" description="Helical" evidence="1">
    <location>
        <begin position="59"/>
        <end position="81"/>
    </location>
</feature>
<feature type="transmembrane region" description="Helical" evidence="1">
    <location>
        <begin position="93"/>
        <end position="110"/>
    </location>
</feature>
<dbReference type="Proteomes" id="UP000037515">
    <property type="component" value="Unassembled WGS sequence"/>
</dbReference>
<evidence type="ECO:0000256" key="1">
    <source>
        <dbReference type="SAM" id="Phobius"/>
    </source>
</evidence>
<organism evidence="2 3">
    <name type="scientific">Vibrio nereis</name>
    <dbReference type="NCBI Taxonomy" id="693"/>
    <lineage>
        <taxon>Bacteria</taxon>
        <taxon>Pseudomonadati</taxon>
        <taxon>Pseudomonadota</taxon>
        <taxon>Gammaproteobacteria</taxon>
        <taxon>Vibrionales</taxon>
        <taxon>Vibrionaceae</taxon>
        <taxon>Vibrio</taxon>
    </lineage>
</organism>
<name>A0A0M0HQ21_VIBNE</name>
<proteinExistence type="predicted"/>